<dbReference type="InterPro" id="IPR043926">
    <property type="entry name" value="ABCG_dom"/>
</dbReference>
<feature type="transmembrane region" description="Helical" evidence="9">
    <location>
        <begin position="377"/>
        <end position="395"/>
    </location>
</feature>
<dbReference type="PANTHER" id="PTHR48041:SF121">
    <property type="entry name" value="ATP-BINDING CASSETTE SUB-FAMILY G MEMBER 2 ISOFORM X1"/>
    <property type="match status" value="1"/>
</dbReference>
<evidence type="ECO:0000313" key="11">
    <source>
        <dbReference type="Ensembl" id="ENSGMOP00000061689.1"/>
    </source>
</evidence>
<evidence type="ECO:0000256" key="1">
    <source>
        <dbReference type="ARBA" id="ARBA00004141"/>
    </source>
</evidence>
<evidence type="ECO:0000256" key="8">
    <source>
        <dbReference type="ARBA" id="ARBA00023136"/>
    </source>
</evidence>
<sequence>TNCRFCCAADHEGEERENGTPRMEHLQGAMVSFHKIHYKVKKGGCLPCCKVSSKDILIDLNGIMKPGLNAIMGATGSGKSSFLDVLAARKDPVGLTGEILIDGAPQPPNFKCLSGYVVQDDVVMGTLTVRENFSFSAALRLPTSVSQQEKDTRVEQLIQQLGLVKVADSKVGTQLIRGVSGGERKRTNIGMELIINPGVLFLDEPTTGLDASTANSVLLLLKRMSDHGRTIILSIHQPRYSIYRLFDSLTLLVNGKQVFHGPAQNALGYFSDIGYTCEPHNNPADFFLDVINGDSSALKDNEGRRGVKVEEKLVEEYRSSSYFKDTKAELERITQGKEVSTAPVARTITYTTGFGTQFRWVLKRTFKNLLLNPQTSIAQVAVTLFLALIVGVIFFDVQEDTFGSQNRFGALFFITINQCFSSLSAAELFITERKIFMHEYTSGYYRLSVYFLCKILSDILTLRTVPAIVFSCVAYFMIGLKATVAAFFTFMLSVALTAYTATSMTMAISADQTVVAIANIFMTITFVFMMIFTGLLVNLTSIPVWLAWLRYFSIPRYGLSALLVNEFRGLTFCNSTASPAQICTGEAFLAYQGVDASDWGLWQNHMALGIMTCIFLSIAYTKLRFIKKFT</sequence>
<reference evidence="11" key="1">
    <citation type="submission" date="2025-08" db="UniProtKB">
        <authorList>
            <consortium name="Ensembl"/>
        </authorList>
    </citation>
    <scope>IDENTIFICATION</scope>
</reference>
<feature type="transmembrane region" description="Helical" evidence="9">
    <location>
        <begin position="484"/>
        <end position="502"/>
    </location>
</feature>
<dbReference type="Pfam" id="PF19055">
    <property type="entry name" value="ABC2_membrane_7"/>
    <property type="match status" value="1"/>
</dbReference>
<dbReference type="GO" id="GO:0140359">
    <property type="term" value="F:ABC-type transporter activity"/>
    <property type="evidence" value="ECO:0007669"/>
    <property type="project" value="InterPro"/>
</dbReference>
<dbReference type="SMART" id="SM00382">
    <property type="entry name" value="AAA"/>
    <property type="match status" value="1"/>
</dbReference>
<evidence type="ECO:0000313" key="12">
    <source>
        <dbReference type="Proteomes" id="UP000694546"/>
    </source>
</evidence>
<keyword evidence="8 9" id="KW-0472">Membrane</keyword>
<dbReference type="Pfam" id="PF01061">
    <property type="entry name" value="ABC2_membrane"/>
    <property type="match status" value="1"/>
</dbReference>
<dbReference type="GO" id="GO:0015562">
    <property type="term" value="F:efflux transmembrane transporter activity"/>
    <property type="evidence" value="ECO:0007669"/>
    <property type="project" value="UniProtKB-ARBA"/>
</dbReference>
<feature type="transmembrane region" description="Helical" evidence="9">
    <location>
        <begin position="407"/>
        <end position="430"/>
    </location>
</feature>
<dbReference type="Ensembl" id="ENSGMOT00000045459.1">
    <property type="protein sequence ID" value="ENSGMOP00000061689.1"/>
    <property type="gene ID" value="ENSGMOG00000009820.2"/>
</dbReference>
<comment type="subcellular location">
    <subcellularLocation>
        <location evidence="1">Membrane</location>
        <topology evidence="1">Multi-pass membrane protein</topology>
    </subcellularLocation>
</comment>
<evidence type="ECO:0000256" key="7">
    <source>
        <dbReference type="ARBA" id="ARBA00022989"/>
    </source>
</evidence>
<dbReference type="InterPro" id="IPR013525">
    <property type="entry name" value="ABC2_TM"/>
</dbReference>
<feature type="transmembrane region" description="Helical" evidence="9">
    <location>
        <begin position="514"/>
        <end position="537"/>
    </location>
</feature>
<dbReference type="GeneTree" id="ENSGT00940000166038"/>
<feature type="transmembrane region" description="Helical" evidence="9">
    <location>
        <begin position="601"/>
        <end position="620"/>
    </location>
</feature>
<keyword evidence="5" id="KW-0547">Nucleotide-binding</keyword>
<reference evidence="11" key="2">
    <citation type="submission" date="2025-09" db="UniProtKB">
        <authorList>
            <consortium name="Ensembl"/>
        </authorList>
    </citation>
    <scope>IDENTIFICATION</scope>
</reference>
<dbReference type="InterPro" id="IPR027417">
    <property type="entry name" value="P-loop_NTPase"/>
</dbReference>
<dbReference type="SUPFAM" id="SSF52540">
    <property type="entry name" value="P-loop containing nucleoside triphosphate hydrolases"/>
    <property type="match status" value="1"/>
</dbReference>
<dbReference type="CDD" id="cd03213">
    <property type="entry name" value="ABCG_EPDR"/>
    <property type="match status" value="1"/>
</dbReference>
<accession>A0A8C5FU57</accession>
<dbReference type="InterPro" id="IPR003439">
    <property type="entry name" value="ABC_transporter-like_ATP-bd"/>
</dbReference>
<dbReference type="Proteomes" id="UP000694546">
    <property type="component" value="Chromosome 17"/>
</dbReference>
<dbReference type="PANTHER" id="PTHR48041">
    <property type="entry name" value="ABC TRANSPORTER G FAMILY MEMBER 28"/>
    <property type="match status" value="1"/>
</dbReference>
<feature type="domain" description="ABC transporter" evidence="10">
    <location>
        <begin position="31"/>
        <end position="279"/>
    </location>
</feature>
<proteinExistence type="inferred from homology"/>
<dbReference type="InterPro" id="IPR003593">
    <property type="entry name" value="AAA+_ATPase"/>
</dbReference>
<evidence type="ECO:0000256" key="9">
    <source>
        <dbReference type="SAM" id="Phobius"/>
    </source>
</evidence>
<name>A0A8C5FU57_GADMO</name>
<dbReference type="AlphaFoldDB" id="A0A8C5FU57"/>
<evidence type="ECO:0000256" key="5">
    <source>
        <dbReference type="ARBA" id="ARBA00022741"/>
    </source>
</evidence>
<dbReference type="GO" id="GO:0016324">
    <property type="term" value="C:apical plasma membrane"/>
    <property type="evidence" value="ECO:0007669"/>
    <property type="project" value="UniProtKB-ARBA"/>
</dbReference>
<dbReference type="Pfam" id="PF00005">
    <property type="entry name" value="ABC_tran"/>
    <property type="match status" value="1"/>
</dbReference>
<evidence type="ECO:0000256" key="3">
    <source>
        <dbReference type="ARBA" id="ARBA00022448"/>
    </source>
</evidence>
<keyword evidence="12" id="KW-1185">Reference proteome</keyword>
<evidence type="ECO:0000256" key="2">
    <source>
        <dbReference type="ARBA" id="ARBA00005814"/>
    </source>
</evidence>
<evidence type="ECO:0000256" key="4">
    <source>
        <dbReference type="ARBA" id="ARBA00022692"/>
    </source>
</evidence>
<evidence type="ECO:0000259" key="10">
    <source>
        <dbReference type="PROSITE" id="PS50893"/>
    </source>
</evidence>
<dbReference type="GO" id="GO:0005524">
    <property type="term" value="F:ATP binding"/>
    <property type="evidence" value="ECO:0007669"/>
    <property type="project" value="UniProtKB-KW"/>
</dbReference>
<dbReference type="Gene3D" id="3.40.50.300">
    <property type="entry name" value="P-loop containing nucleotide triphosphate hydrolases"/>
    <property type="match status" value="1"/>
</dbReference>
<organism evidence="11 12">
    <name type="scientific">Gadus morhua</name>
    <name type="common">Atlantic cod</name>
    <dbReference type="NCBI Taxonomy" id="8049"/>
    <lineage>
        <taxon>Eukaryota</taxon>
        <taxon>Metazoa</taxon>
        <taxon>Chordata</taxon>
        <taxon>Craniata</taxon>
        <taxon>Vertebrata</taxon>
        <taxon>Euteleostomi</taxon>
        <taxon>Actinopterygii</taxon>
        <taxon>Neopterygii</taxon>
        <taxon>Teleostei</taxon>
        <taxon>Neoteleostei</taxon>
        <taxon>Acanthomorphata</taxon>
        <taxon>Zeiogadaria</taxon>
        <taxon>Gadariae</taxon>
        <taxon>Gadiformes</taxon>
        <taxon>Gadoidei</taxon>
        <taxon>Gadidae</taxon>
        <taxon>Gadus</taxon>
    </lineage>
</organism>
<dbReference type="PROSITE" id="PS50893">
    <property type="entry name" value="ABC_TRANSPORTER_2"/>
    <property type="match status" value="1"/>
</dbReference>
<keyword evidence="3" id="KW-0813">Transport</keyword>
<comment type="similarity">
    <text evidence="2">Belongs to the ABC transporter superfamily. ABCG family. Eye pigment precursor importer (TC 3.A.1.204) subfamily.</text>
</comment>
<dbReference type="GO" id="GO:0016887">
    <property type="term" value="F:ATP hydrolysis activity"/>
    <property type="evidence" value="ECO:0007669"/>
    <property type="project" value="InterPro"/>
</dbReference>
<keyword evidence="4 9" id="KW-0812">Transmembrane</keyword>
<keyword evidence="6" id="KW-0067">ATP-binding</keyword>
<keyword evidence="7 9" id="KW-1133">Transmembrane helix</keyword>
<dbReference type="InterPro" id="IPR050352">
    <property type="entry name" value="ABCG_transporters"/>
</dbReference>
<evidence type="ECO:0000256" key="6">
    <source>
        <dbReference type="ARBA" id="ARBA00022840"/>
    </source>
</evidence>
<dbReference type="GO" id="GO:0032217">
    <property type="term" value="F:riboflavin transmembrane transporter activity"/>
    <property type="evidence" value="ECO:0007669"/>
    <property type="project" value="TreeGrafter"/>
</dbReference>
<protein>
    <recommendedName>
        <fullName evidence="10">ABC transporter domain-containing protein</fullName>
    </recommendedName>
</protein>
<dbReference type="OMA" id="NFMAFLH"/>